<dbReference type="SUPFAM" id="SSF74650">
    <property type="entry name" value="Galactose mutarotase-like"/>
    <property type="match status" value="1"/>
</dbReference>
<keyword evidence="3" id="KW-0378">Hydrolase</keyword>
<dbReference type="PANTHER" id="PTHR46323:SF2">
    <property type="entry name" value="BETA-GALACTOSIDASE"/>
    <property type="match status" value="1"/>
</dbReference>
<evidence type="ECO:0000313" key="7">
    <source>
        <dbReference type="EMBL" id="GMA35377.1"/>
    </source>
</evidence>
<organism evidence="7 8">
    <name type="scientific">Demequina litorisediminis</name>
    <dbReference type="NCBI Taxonomy" id="1849022"/>
    <lineage>
        <taxon>Bacteria</taxon>
        <taxon>Bacillati</taxon>
        <taxon>Actinomycetota</taxon>
        <taxon>Actinomycetes</taxon>
        <taxon>Micrococcales</taxon>
        <taxon>Demequinaceae</taxon>
        <taxon>Demequina</taxon>
    </lineage>
</organism>
<dbReference type="PANTHER" id="PTHR46323">
    <property type="entry name" value="BETA-GALACTOSIDASE"/>
    <property type="match status" value="1"/>
</dbReference>
<feature type="domain" description="Beta-galactosidase" evidence="6">
    <location>
        <begin position="19"/>
        <end position="107"/>
    </location>
</feature>
<evidence type="ECO:0000259" key="6">
    <source>
        <dbReference type="Pfam" id="PF16353"/>
    </source>
</evidence>
<dbReference type="InterPro" id="IPR011013">
    <property type="entry name" value="Gal_mutarotase_sf_dom"/>
</dbReference>
<reference evidence="8" key="1">
    <citation type="journal article" date="2019" name="Int. J. Syst. Evol. Microbiol.">
        <title>The Global Catalogue of Microorganisms (GCM) 10K type strain sequencing project: providing services to taxonomists for standard genome sequencing and annotation.</title>
        <authorList>
            <consortium name="The Broad Institute Genomics Platform"/>
            <consortium name="The Broad Institute Genome Sequencing Center for Infectious Disease"/>
            <person name="Wu L."/>
            <person name="Ma J."/>
        </authorList>
    </citation>
    <scope>NUCLEOTIDE SEQUENCE [LARGE SCALE GENOMIC DNA]</scope>
    <source>
        <strain evidence="8">NBRC 112299</strain>
    </source>
</reference>
<evidence type="ECO:0000256" key="3">
    <source>
        <dbReference type="ARBA" id="ARBA00022801"/>
    </source>
</evidence>
<dbReference type="EC" id="3.2.1.23" evidence="2"/>
<dbReference type="InterPro" id="IPR050347">
    <property type="entry name" value="Bact_Beta-galactosidase"/>
</dbReference>
<protein>
    <recommendedName>
        <fullName evidence="2">beta-galactosidase</fullName>
        <ecNumber evidence="2">3.2.1.23</ecNumber>
    </recommendedName>
</protein>
<dbReference type="InterPro" id="IPR014718">
    <property type="entry name" value="GH-type_carb-bd"/>
</dbReference>
<comment type="catalytic activity">
    <reaction evidence="1">
        <text>Hydrolysis of terminal non-reducing beta-D-galactose residues in beta-D-galactosides.</text>
        <dbReference type="EC" id="3.2.1.23"/>
    </reaction>
</comment>
<proteinExistence type="predicted"/>
<accession>A0ABQ6IF59</accession>
<keyword evidence="4" id="KW-0326">Glycosidase</keyword>
<keyword evidence="8" id="KW-1185">Reference proteome</keyword>
<dbReference type="EMBL" id="BSUN01000001">
    <property type="protein sequence ID" value="GMA35377.1"/>
    <property type="molecule type" value="Genomic_DNA"/>
</dbReference>
<dbReference type="Pfam" id="PF16353">
    <property type="entry name" value="LacZ_4"/>
    <property type="match status" value="1"/>
</dbReference>
<dbReference type="Pfam" id="PF02929">
    <property type="entry name" value="Bgal_small_N"/>
    <property type="match status" value="1"/>
</dbReference>
<dbReference type="InterPro" id="IPR036156">
    <property type="entry name" value="Beta-gal/glucu_dom_sf"/>
</dbReference>
<dbReference type="RefSeq" id="WP_284327948.1">
    <property type="nucleotide sequence ID" value="NZ_BSUN01000001.1"/>
</dbReference>
<sequence length="213" mass="21615">MYAPFEMDVADAALGAVGVCNENLVTDLDEYAVTWTREVDGAVVASGGLDWDLAAGECGTLALPAEATSVASADAGTTVALTLAVALAEDTTWAEAGHLVASQQAVLRDAGVPVAATPATSAADGVLDVASAGGTLTVTGERVSVEIDEAAGAVTSAVLDGVLVVQGGIGPDFWRAPTQNDLMNGLADGAYTWHDAVRSPTRSRSRGQTMRPW</sequence>
<dbReference type="SUPFAM" id="SSF49303">
    <property type="entry name" value="beta-Galactosidase/glucuronidase domain"/>
    <property type="match status" value="1"/>
</dbReference>
<evidence type="ECO:0000256" key="4">
    <source>
        <dbReference type="ARBA" id="ARBA00023295"/>
    </source>
</evidence>
<dbReference type="Proteomes" id="UP001157125">
    <property type="component" value="Unassembled WGS sequence"/>
</dbReference>
<name>A0ABQ6IF59_9MICO</name>
<evidence type="ECO:0000259" key="5">
    <source>
        <dbReference type="Pfam" id="PF02929"/>
    </source>
</evidence>
<gene>
    <name evidence="7" type="ORF">GCM10025876_15810</name>
</gene>
<evidence type="ECO:0000256" key="1">
    <source>
        <dbReference type="ARBA" id="ARBA00001412"/>
    </source>
</evidence>
<dbReference type="InterPro" id="IPR032312">
    <property type="entry name" value="LacZ_4"/>
</dbReference>
<dbReference type="Gene3D" id="2.60.40.10">
    <property type="entry name" value="Immunoglobulins"/>
    <property type="match status" value="1"/>
</dbReference>
<dbReference type="Gene3D" id="2.70.98.10">
    <property type="match status" value="1"/>
</dbReference>
<dbReference type="InterPro" id="IPR004199">
    <property type="entry name" value="B-gal_small/dom_5"/>
</dbReference>
<feature type="domain" description="Beta galactosidase small chain/" evidence="5">
    <location>
        <begin position="140"/>
        <end position="197"/>
    </location>
</feature>
<evidence type="ECO:0000313" key="8">
    <source>
        <dbReference type="Proteomes" id="UP001157125"/>
    </source>
</evidence>
<evidence type="ECO:0000256" key="2">
    <source>
        <dbReference type="ARBA" id="ARBA00012756"/>
    </source>
</evidence>
<dbReference type="InterPro" id="IPR013783">
    <property type="entry name" value="Ig-like_fold"/>
</dbReference>
<comment type="caution">
    <text evidence="7">The sequence shown here is derived from an EMBL/GenBank/DDBJ whole genome shotgun (WGS) entry which is preliminary data.</text>
</comment>